<sequence>MYPNPLVYCTCWDPWNLGPRKLIETPQPPGKTSPVKSKLTPPPPASKKQNYAQPITKSVVAPKYVNKIISLLVINVSPGYRFVRNREQICVTSGDEMSARKKHSESENMDKVRTSRTAIITDLEEQISELTAIIEQMNRAHRSAPKLLANEMDLRCAEMQKNFESKRRYAFWHKLLCTEGPKAPASLQDFSSLGFQTRPNGTGWRGVGEIRDMPLESRMV</sequence>
<evidence type="ECO:0000313" key="3">
    <source>
        <dbReference type="Proteomes" id="UP000694554"/>
    </source>
</evidence>
<evidence type="ECO:0000313" key="2">
    <source>
        <dbReference type="Ensembl" id="ENSPSNP00000023968.1"/>
    </source>
</evidence>
<feature type="region of interest" description="Disordered" evidence="1">
    <location>
        <begin position="22"/>
        <end position="51"/>
    </location>
</feature>
<accession>A0A8C9E7S5</accession>
<dbReference type="Proteomes" id="UP000694554">
    <property type="component" value="Chromosome 7"/>
</dbReference>
<dbReference type="PANTHER" id="PTHR21707">
    <property type="entry name" value="FLAGELLUM-ASSOCIATED COILED-COIL DOMAIN-CONTAINING PROTEIN 1"/>
    <property type="match status" value="1"/>
</dbReference>
<evidence type="ECO:0000256" key="1">
    <source>
        <dbReference type="SAM" id="MobiDB-lite"/>
    </source>
</evidence>
<proteinExistence type="predicted"/>
<keyword evidence="3" id="KW-1185">Reference proteome</keyword>
<dbReference type="Ensembl" id="ENSPSNT00000026958.1">
    <property type="protein sequence ID" value="ENSPSNP00000023968.1"/>
    <property type="gene ID" value="ENSPSNG00000017496.1"/>
</dbReference>
<dbReference type="AlphaFoldDB" id="A0A8C9E7S5"/>
<protein>
    <submittedName>
        <fullName evidence="2">Uncharacterized protein</fullName>
    </submittedName>
</protein>
<name>A0A8C9E7S5_PHOSS</name>
<dbReference type="GeneTree" id="ENSGT00400000022323"/>
<organism evidence="2 3">
    <name type="scientific">Phocoena sinus</name>
    <name type="common">Vaquita</name>
    <dbReference type="NCBI Taxonomy" id="42100"/>
    <lineage>
        <taxon>Eukaryota</taxon>
        <taxon>Metazoa</taxon>
        <taxon>Chordata</taxon>
        <taxon>Craniata</taxon>
        <taxon>Vertebrata</taxon>
        <taxon>Euteleostomi</taxon>
        <taxon>Mammalia</taxon>
        <taxon>Eutheria</taxon>
        <taxon>Laurasiatheria</taxon>
        <taxon>Artiodactyla</taxon>
        <taxon>Whippomorpha</taxon>
        <taxon>Cetacea</taxon>
        <taxon>Odontoceti</taxon>
        <taxon>Phocoenidae</taxon>
        <taxon>Phocoena</taxon>
    </lineage>
</organism>
<reference evidence="2" key="1">
    <citation type="submission" date="2019-08" db="EMBL/GenBank/DDBJ databases">
        <title>Phocoena sinus (Vaquita) genome, mPhoSin1, primary haplotype.</title>
        <authorList>
            <person name="Morin P."/>
            <person name="Mountcastle J."/>
            <person name="Fungtammasan C."/>
            <person name="Rhie A."/>
            <person name="Rojas-Bracho L."/>
            <person name="Smith C.R."/>
            <person name="Taylor B.L."/>
            <person name="Gulland F.M.D."/>
            <person name="Musser W."/>
            <person name="Houck M."/>
            <person name="Haase B."/>
            <person name="Paez S."/>
            <person name="Howe K."/>
            <person name="Torrance J."/>
            <person name="Formenti G."/>
            <person name="Phillippy A."/>
            <person name="Ryder O."/>
            <person name="Jarvis E.D."/>
            <person name="Fedrigo O."/>
        </authorList>
    </citation>
    <scope>NUCLEOTIDE SEQUENCE [LARGE SCALE GENOMIC DNA]</scope>
</reference>
<dbReference type="GO" id="GO:0005737">
    <property type="term" value="C:cytoplasm"/>
    <property type="evidence" value="ECO:0007669"/>
    <property type="project" value="TreeGrafter"/>
</dbReference>
<reference evidence="2" key="2">
    <citation type="submission" date="2025-08" db="UniProtKB">
        <authorList>
            <consortium name="Ensembl"/>
        </authorList>
    </citation>
    <scope>IDENTIFICATION</scope>
</reference>
<reference evidence="2" key="3">
    <citation type="submission" date="2025-09" db="UniProtKB">
        <authorList>
            <consortium name="Ensembl"/>
        </authorList>
    </citation>
    <scope>IDENTIFICATION</scope>
</reference>
<dbReference type="PANTHER" id="PTHR21707:SF42">
    <property type="entry name" value="FLAGELLUM-ASSOCIATED COILED-COIL DOMAIN-CONTAINING PROTEIN 1"/>
    <property type="match status" value="1"/>
</dbReference>
<dbReference type="InterPro" id="IPR026674">
    <property type="entry name" value="FLACC1"/>
</dbReference>